<dbReference type="Pfam" id="PF00106">
    <property type="entry name" value="adh_short"/>
    <property type="match status" value="1"/>
</dbReference>
<feature type="domain" description="Ketoreductase" evidence="4">
    <location>
        <begin position="10"/>
        <end position="211"/>
    </location>
</feature>
<reference evidence="6" key="1">
    <citation type="submission" date="2016-10" db="EMBL/GenBank/DDBJ databases">
        <authorList>
            <person name="Varghese N."/>
            <person name="Submissions S."/>
        </authorList>
    </citation>
    <scope>NUCLEOTIDE SEQUENCE [LARGE SCALE GENOMIC DNA]</scope>
    <source>
        <strain evidence="6">IBRC-M 10043</strain>
    </source>
</reference>
<dbReference type="SUPFAM" id="SSF51735">
    <property type="entry name" value="NAD(P)-binding Rossmann-fold domains"/>
    <property type="match status" value="1"/>
</dbReference>
<dbReference type="Gene3D" id="3.40.50.720">
    <property type="entry name" value="NAD(P)-binding Rossmann-like Domain"/>
    <property type="match status" value="1"/>
</dbReference>
<name>A0A1H8KRH4_9EURY</name>
<accession>A0A1H8KRH4</accession>
<evidence type="ECO:0000256" key="1">
    <source>
        <dbReference type="ARBA" id="ARBA00006484"/>
    </source>
</evidence>
<evidence type="ECO:0000256" key="2">
    <source>
        <dbReference type="ARBA" id="ARBA00023002"/>
    </source>
</evidence>
<dbReference type="InterPro" id="IPR036291">
    <property type="entry name" value="NAD(P)-bd_dom_sf"/>
</dbReference>
<comment type="similarity">
    <text evidence="1 3">Belongs to the short-chain dehydrogenases/reductases (SDR) family.</text>
</comment>
<evidence type="ECO:0000313" key="5">
    <source>
        <dbReference type="EMBL" id="SEN95502.1"/>
    </source>
</evidence>
<gene>
    <name evidence="5" type="ORF">SAMN05216388_1006157</name>
</gene>
<dbReference type="PRINTS" id="PR00080">
    <property type="entry name" value="SDRFAMILY"/>
</dbReference>
<keyword evidence="6" id="KW-1185">Reference proteome</keyword>
<evidence type="ECO:0000259" key="4">
    <source>
        <dbReference type="SMART" id="SM00822"/>
    </source>
</evidence>
<dbReference type="Proteomes" id="UP000198775">
    <property type="component" value="Unassembled WGS sequence"/>
</dbReference>
<protein>
    <submittedName>
        <fullName evidence="5">NAD(P)-dependent dehydrogenase, short-chain alcohol dehydrogenase family</fullName>
    </submittedName>
</protein>
<sequence>MTDTGPLDGTVCIVTGGGRGLGEATAEHLASEGATVVVNDLGTSLQGEGASEEPAAETVAAIRDAGGTAMAHFGDVTDLEYTEELIDDTVAEYGRVDAAVNFAGVLRDAYLTEMTGDDWDTVIDVHLRGHFALLRNLARHWDETADEADRERAFVGVTSPSALGNAGQANYSAAKAGVLGLIRTASAELPRYDARANALMPVAYTRMIEDIPEEKRPFGEDDMPPEKVAPVVGYLVSEAAEGVNGKTVRAQGDMVSLVADPTDENSMVDSEGWTVEKLEERFDELL</sequence>
<evidence type="ECO:0000256" key="3">
    <source>
        <dbReference type="RuleBase" id="RU000363"/>
    </source>
</evidence>
<keyword evidence="2" id="KW-0560">Oxidoreductase</keyword>
<dbReference type="SMART" id="SM00822">
    <property type="entry name" value="PKS_KR"/>
    <property type="match status" value="1"/>
</dbReference>
<dbReference type="InterPro" id="IPR002347">
    <property type="entry name" value="SDR_fam"/>
</dbReference>
<dbReference type="InterPro" id="IPR051687">
    <property type="entry name" value="Peroxisomal_Beta-Oxidation"/>
</dbReference>
<organism evidence="5 6">
    <name type="scientific">Halorientalis persicus</name>
    <dbReference type="NCBI Taxonomy" id="1367881"/>
    <lineage>
        <taxon>Archaea</taxon>
        <taxon>Methanobacteriati</taxon>
        <taxon>Methanobacteriota</taxon>
        <taxon>Stenosarchaea group</taxon>
        <taxon>Halobacteria</taxon>
        <taxon>Halobacteriales</taxon>
        <taxon>Haloarculaceae</taxon>
        <taxon>Halorientalis</taxon>
    </lineage>
</organism>
<dbReference type="RefSeq" id="WP_092659143.1">
    <property type="nucleotide sequence ID" value="NZ_FOCX01000006.1"/>
</dbReference>
<evidence type="ECO:0000313" key="6">
    <source>
        <dbReference type="Proteomes" id="UP000198775"/>
    </source>
</evidence>
<dbReference type="AlphaFoldDB" id="A0A1H8KRH4"/>
<proteinExistence type="inferred from homology"/>
<dbReference type="PANTHER" id="PTHR45024">
    <property type="entry name" value="DEHYDROGENASES, SHORT CHAIN"/>
    <property type="match status" value="1"/>
</dbReference>
<dbReference type="InterPro" id="IPR057326">
    <property type="entry name" value="KR_dom"/>
</dbReference>
<dbReference type="GO" id="GO:0016491">
    <property type="term" value="F:oxidoreductase activity"/>
    <property type="evidence" value="ECO:0007669"/>
    <property type="project" value="UniProtKB-KW"/>
</dbReference>
<dbReference type="PANTHER" id="PTHR45024:SF2">
    <property type="entry name" value="SCP2 DOMAIN-CONTAINING PROTEIN"/>
    <property type="match status" value="1"/>
</dbReference>
<dbReference type="OrthoDB" id="7442at2157"/>
<dbReference type="EMBL" id="FOCX01000006">
    <property type="protein sequence ID" value="SEN95502.1"/>
    <property type="molecule type" value="Genomic_DNA"/>
</dbReference>
<dbReference type="PRINTS" id="PR00081">
    <property type="entry name" value="GDHRDH"/>
</dbReference>